<dbReference type="RefSeq" id="NP_039223.1">
    <property type="nucleotide sequence ID" value="NC_002188.1"/>
</dbReference>
<dbReference type="KEGG" id="vg:1486824"/>
<dbReference type="EMBL" id="KX196452">
    <property type="protein sequence ID" value="ART91435.1"/>
    <property type="molecule type" value="Genomic_DNA"/>
</dbReference>
<dbReference type="Proteomes" id="UP000627101">
    <property type="component" value="Segment"/>
</dbReference>
<dbReference type="SMR" id="A0A385HA23"/>
<keyword evidence="1" id="KW-0812">Transmembrane</keyword>
<evidence type="ECO:0000313" key="5">
    <source>
        <dbReference type="Proteomes" id="UP000515929"/>
    </source>
</evidence>
<dbReference type="EMBL" id="KX196452">
    <property type="protein sequence ID" value="ART91693.1"/>
    <property type="molecule type" value="Genomic_DNA"/>
</dbReference>
<dbReference type="SUPFAM" id="SSF56436">
    <property type="entry name" value="C-type lectin-like"/>
    <property type="match status" value="1"/>
</dbReference>
<organism evidence="4">
    <name type="scientific">Fowlpox virus</name>
    <name type="common">FPV</name>
    <dbReference type="NCBI Taxonomy" id="10261"/>
    <lineage>
        <taxon>Viruses</taxon>
        <taxon>Varidnaviria</taxon>
        <taxon>Bamfordvirae</taxon>
        <taxon>Nucleocytoviricota</taxon>
        <taxon>Pokkesviricetes</taxon>
        <taxon>Chitovirales</taxon>
        <taxon>Poxviridae</taxon>
        <taxon>Chordopoxvirinae</taxon>
        <taxon>Avipoxvirus</taxon>
        <taxon>Avipoxvirus fowlpox</taxon>
    </lineage>
</organism>
<keyword evidence="2" id="KW-0430">Lectin</keyword>
<dbReference type="EMBL" id="MW142017">
    <property type="protein sequence ID" value="QRM13812.1"/>
    <property type="molecule type" value="Genomic_DNA"/>
</dbReference>
<keyword evidence="1" id="KW-0472">Membrane</keyword>
<evidence type="ECO:0000313" key="3">
    <source>
        <dbReference type="EMBL" id="ART91693.1"/>
    </source>
</evidence>
<dbReference type="KEGG" id="vg:1486831"/>
<dbReference type="InterPro" id="IPR016187">
    <property type="entry name" value="CTDL_fold"/>
</dbReference>
<dbReference type="Gene3D" id="3.10.100.10">
    <property type="entry name" value="Mannose-Binding Protein A, subunit A"/>
    <property type="match status" value="1"/>
</dbReference>
<name>A0A385HA23_FOWPV</name>
<dbReference type="EMBL" id="MW142017">
    <property type="protein sequence ID" value="QRM13531.1"/>
    <property type="molecule type" value="Genomic_DNA"/>
</dbReference>
<reference evidence="2 5" key="1">
    <citation type="submission" date="2016-05" db="EMBL/GenBank/DDBJ databases">
        <title>The analysis of a fowlpox virus genome sequence.</title>
        <authorList>
            <person name="Zhao Y."/>
            <person name="Liu S."/>
        </authorList>
    </citation>
    <scope>NUCLEOTIDE SEQUENCE [LARGE SCALE GENOMIC DNA]</scope>
    <source>
        <strain evidence="2 5">NX10</strain>
    </source>
</reference>
<reference evidence="4" key="2">
    <citation type="journal article" date="2021" name="Arch. Virol.">
        <title>Characterisation of an Australian fowlpox virus carrying a near-full-length provirus of reticuloendotheliosis virus.</title>
        <authorList>
            <person name="Sarker S."/>
            <person name="Athukorala A."/>
            <person name="Bowden T.R."/>
            <person name="Boyle D.B."/>
        </authorList>
    </citation>
    <scope>NUCLEOTIDE SEQUENCE</scope>
    <source>
        <strain evidence="4">FWPV-S</strain>
    </source>
</reference>
<dbReference type="InterPro" id="IPR016186">
    <property type="entry name" value="C-type_lectin-like/link_sf"/>
</dbReference>
<evidence type="ECO:0000256" key="1">
    <source>
        <dbReference type="SAM" id="Phobius"/>
    </source>
</evidence>
<dbReference type="GO" id="GO:0030246">
    <property type="term" value="F:carbohydrate binding"/>
    <property type="evidence" value="ECO:0007669"/>
    <property type="project" value="UniProtKB-KW"/>
</dbReference>
<accession>A0A385HA23</accession>
<protein>
    <submittedName>
        <fullName evidence="2">C-type lectin family protein</fullName>
    </submittedName>
</protein>
<evidence type="ECO:0000313" key="4">
    <source>
        <dbReference type="EMBL" id="QRM13531.1"/>
    </source>
</evidence>
<evidence type="ECO:0000313" key="2">
    <source>
        <dbReference type="EMBL" id="ART91435.1"/>
    </source>
</evidence>
<gene>
    <name evidence="3" type="primary">ORF260</name>
    <name evidence="2" type="synonym">ORF001</name>
</gene>
<proteinExistence type="predicted"/>
<organismHost>
    <name type="scientific">Vertebrata</name>
    <name type="common">vertebrates</name>
    <dbReference type="NCBI Taxonomy" id="7742"/>
</organismHost>
<feature type="transmembrane region" description="Helical" evidence="1">
    <location>
        <begin position="24"/>
        <end position="50"/>
    </location>
</feature>
<dbReference type="RefSeq" id="NP_038964.1">
    <property type="nucleotide sequence ID" value="NC_002188.1"/>
</dbReference>
<sequence length="205" mass="23349">MKMNYPIEYYKEKMKFLRDNSERYILPITCLCLTSVVITSCLFAALFVAVRDCKRDSFLEDTTTAITTSSSIATTYRDNLVIHCPRDWISHNGICLLSTGEKVGFRQGIQKCEKLGSDMIGKSEEEMKALKNIWTGNDHSRFWVDNRAAASTFDPVNECAYGTRSSVSEVPKVLTSPCSVRRYLVCKKTDNSYPTTQSSFYNQYE</sequence>
<dbReference type="Proteomes" id="UP000515929">
    <property type="component" value="Segment"/>
</dbReference>
<keyword evidence="1" id="KW-1133">Transmembrane helix</keyword>